<dbReference type="Gene3D" id="3.90.1010.10">
    <property type="match status" value="1"/>
</dbReference>
<dbReference type="CDD" id="cd06664">
    <property type="entry name" value="IscU_like"/>
    <property type="match status" value="1"/>
</dbReference>
<dbReference type="EMBL" id="CP020083">
    <property type="protein sequence ID" value="ASR52680.1"/>
    <property type="molecule type" value="Genomic_DNA"/>
</dbReference>
<keyword evidence="2" id="KW-1185">Reference proteome</keyword>
<proteinExistence type="predicted"/>
<evidence type="ECO:0000313" key="1">
    <source>
        <dbReference type="EMBL" id="ASR52680.1"/>
    </source>
</evidence>
<reference evidence="1 2" key="1">
    <citation type="submission" date="2017-03" db="EMBL/GenBank/DDBJ databases">
        <title>Complete genome sequence of Blastomonas fulva degrading microcsystin LR.</title>
        <authorList>
            <person name="Lee H.-g."/>
            <person name="Jin L."/>
            <person name="oh H.-M."/>
        </authorList>
    </citation>
    <scope>NUCLEOTIDE SEQUENCE [LARGE SCALE GENOMIC DNA]</scope>
    <source>
        <strain evidence="1 2">T2</strain>
    </source>
</reference>
<dbReference type="Proteomes" id="UP000258016">
    <property type="component" value="Chromosome"/>
</dbReference>
<name>A0ABN5BCZ1_9SPHN</name>
<dbReference type="InterPro" id="IPR002871">
    <property type="entry name" value="NIF_FeS_clus_asmbl_NifU_N"/>
</dbReference>
<dbReference type="SUPFAM" id="SSF82649">
    <property type="entry name" value="SufE/NifU"/>
    <property type="match status" value="1"/>
</dbReference>
<organism evidence="1 2">
    <name type="scientific">Blastomonas fulva</name>
    <dbReference type="NCBI Taxonomy" id="1550728"/>
    <lineage>
        <taxon>Bacteria</taxon>
        <taxon>Pseudomonadati</taxon>
        <taxon>Pseudomonadota</taxon>
        <taxon>Alphaproteobacteria</taxon>
        <taxon>Sphingomonadales</taxon>
        <taxon>Sphingomonadaceae</taxon>
        <taxon>Blastomonas</taxon>
    </lineage>
</organism>
<evidence type="ECO:0000313" key="2">
    <source>
        <dbReference type="Proteomes" id="UP000258016"/>
    </source>
</evidence>
<protein>
    <submittedName>
        <fullName evidence="1">Fe-S cluster protein</fullName>
    </submittedName>
</protein>
<sequence>MTRTARPVMAKALYTPDILALAVSLCDWPLSEDLARQAELRSQSCGSVVRVGLEPDAAGKIARFGVDARACALGQASAAVLASHVIGRDRAELVVVRDALTAFFGGDSIALPDWPGIEHLETALPYPARHGSILLPWRAVVAALDSPAATDTHQMENR</sequence>
<gene>
    <name evidence="1" type="ORF">B5J99_15435</name>
</gene>
<accession>A0ABN5BCZ1</accession>